<feature type="compositionally biased region" description="Acidic residues" evidence="1">
    <location>
        <begin position="80"/>
        <end position="89"/>
    </location>
</feature>
<dbReference type="Proteomes" id="UP001358586">
    <property type="component" value="Chromosome 3"/>
</dbReference>
<organism evidence="2 3">
    <name type="scientific">Gossypium arboreum</name>
    <name type="common">Tree cotton</name>
    <name type="synonym">Gossypium nanking</name>
    <dbReference type="NCBI Taxonomy" id="29729"/>
    <lineage>
        <taxon>Eukaryota</taxon>
        <taxon>Viridiplantae</taxon>
        <taxon>Streptophyta</taxon>
        <taxon>Embryophyta</taxon>
        <taxon>Tracheophyta</taxon>
        <taxon>Spermatophyta</taxon>
        <taxon>Magnoliopsida</taxon>
        <taxon>eudicotyledons</taxon>
        <taxon>Gunneridae</taxon>
        <taxon>Pentapetalae</taxon>
        <taxon>rosids</taxon>
        <taxon>malvids</taxon>
        <taxon>Malvales</taxon>
        <taxon>Malvaceae</taxon>
        <taxon>Malvoideae</taxon>
        <taxon>Gossypium</taxon>
    </lineage>
</organism>
<name>A0ABR0QMK6_GOSAR</name>
<comment type="caution">
    <text evidence="2">The sequence shown here is derived from an EMBL/GenBank/DDBJ whole genome shotgun (WGS) entry which is preliminary data.</text>
</comment>
<accession>A0ABR0QMK6</accession>
<protein>
    <submittedName>
        <fullName evidence="2">Uncharacterized protein</fullName>
    </submittedName>
</protein>
<feature type="region of interest" description="Disordered" evidence="1">
    <location>
        <begin position="68"/>
        <end position="89"/>
    </location>
</feature>
<evidence type="ECO:0000313" key="2">
    <source>
        <dbReference type="EMBL" id="KAK5840068.1"/>
    </source>
</evidence>
<sequence>MESLGEVESTRGNEEVEAADDEASKGHEVTPWDTTMEDIVIFACPVSKGVGPGEQSIPLRRMKVNKIAPKGSNVPRVDETDSGDDMSNA</sequence>
<evidence type="ECO:0000313" key="3">
    <source>
        <dbReference type="Proteomes" id="UP001358586"/>
    </source>
</evidence>
<evidence type="ECO:0000256" key="1">
    <source>
        <dbReference type="SAM" id="MobiDB-lite"/>
    </source>
</evidence>
<proteinExistence type="predicted"/>
<dbReference type="EMBL" id="JARKNE010000003">
    <property type="protein sequence ID" value="KAK5840068.1"/>
    <property type="molecule type" value="Genomic_DNA"/>
</dbReference>
<feature type="region of interest" description="Disordered" evidence="1">
    <location>
        <begin position="1"/>
        <end position="32"/>
    </location>
</feature>
<reference evidence="2 3" key="1">
    <citation type="submission" date="2023-03" db="EMBL/GenBank/DDBJ databases">
        <title>WGS of Gossypium arboreum.</title>
        <authorList>
            <person name="Yu D."/>
        </authorList>
    </citation>
    <scope>NUCLEOTIDE SEQUENCE [LARGE SCALE GENOMIC DNA]</scope>
    <source>
        <tissue evidence="2">Leaf</tissue>
    </source>
</reference>
<keyword evidence="3" id="KW-1185">Reference proteome</keyword>
<gene>
    <name evidence="2" type="ORF">PVK06_008936</name>
</gene>